<feature type="chain" id="PRO_5036863021" description="Secreted protein" evidence="1">
    <location>
        <begin position="21"/>
        <end position="77"/>
    </location>
</feature>
<dbReference type="EMBL" id="ASGP02000001">
    <property type="protein sequence ID" value="KAH9530245.1"/>
    <property type="molecule type" value="Genomic_DNA"/>
</dbReference>
<evidence type="ECO:0008006" key="4">
    <source>
        <dbReference type="Google" id="ProtNLM"/>
    </source>
</evidence>
<sequence>MNNGNQNFFLLLAAIASTLGQKHLYNLFTTTIHDCNISRYFLKKIYSIKLLQQQQLQQQQQQQQQQRTLITNHQSLL</sequence>
<organism evidence="2 3">
    <name type="scientific">Dermatophagoides farinae</name>
    <name type="common">American house dust mite</name>
    <dbReference type="NCBI Taxonomy" id="6954"/>
    <lineage>
        <taxon>Eukaryota</taxon>
        <taxon>Metazoa</taxon>
        <taxon>Ecdysozoa</taxon>
        <taxon>Arthropoda</taxon>
        <taxon>Chelicerata</taxon>
        <taxon>Arachnida</taxon>
        <taxon>Acari</taxon>
        <taxon>Acariformes</taxon>
        <taxon>Sarcoptiformes</taxon>
        <taxon>Astigmata</taxon>
        <taxon>Psoroptidia</taxon>
        <taxon>Analgoidea</taxon>
        <taxon>Pyroglyphidae</taxon>
        <taxon>Dermatophagoidinae</taxon>
        <taxon>Dermatophagoides</taxon>
    </lineage>
</organism>
<evidence type="ECO:0000256" key="1">
    <source>
        <dbReference type="SAM" id="SignalP"/>
    </source>
</evidence>
<keyword evidence="1" id="KW-0732">Signal</keyword>
<dbReference type="AlphaFoldDB" id="A0A922LDS1"/>
<name>A0A922LDS1_DERFA</name>
<proteinExistence type="predicted"/>
<comment type="caution">
    <text evidence="2">The sequence shown here is derived from an EMBL/GenBank/DDBJ whole genome shotgun (WGS) entry which is preliminary data.</text>
</comment>
<evidence type="ECO:0000313" key="3">
    <source>
        <dbReference type="Proteomes" id="UP000790347"/>
    </source>
</evidence>
<accession>A0A922LDS1</accession>
<protein>
    <recommendedName>
        <fullName evidence="4">Secreted protein</fullName>
    </recommendedName>
</protein>
<dbReference type="Proteomes" id="UP000790347">
    <property type="component" value="Unassembled WGS sequence"/>
</dbReference>
<reference evidence="2" key="2">
    <citation type="journal article" date="2022" name="Res Sq">
        <title>Comparative Genomics Reveals Insights into the Divergent Evolution of Astigmatic Mites and Household Pest Adaptations.</title>
        <authorList>
            <person name="Xiong Q."/>
            <person name="Wan A.T.-Y."/>
            <person name="Liu X.-Y."/>
            <person name="Fung C.S.-H."/>
            <person name="Xiao X."/>
            <person name="Malainual N."/>
            <person name="Hou J."/>
            <person name="Wang L."/>
            <person name="Wang M."/>
            <person name="Yang K."/>
            <person name="Cui Y."/>
            <person name="Leung E."/>
            <person name="Nong W."/>
            <person name="Shin S.-K."/>
            <person name="Au S."/>
            <person name="Jeong K.Y."/>
            <person name="Chew F.T."/>
            <person name="Hui J."/>
            <person name="Leung T.F."/>
            <person name="Tungtrongchitr A."/>
            <person name="Zhong N."/>
            <person name="Liu Z."/>
            <person name="Tsui S."/>
        </authorList>
    </citation>
    <scope>NUCLEOTIDE SEQUENCE</scope>
    <source>
        <strain evidence="2">Derf</strain>
        <tissue evidence="2">Whole organism</tissue>
    </source>
</reference>
<evidence type="ECO:0000313" key="2">
    <source>
        <dbReference type="EMBL" id="KAH9530245.1"/>
    </source>
</evidence>
<reference evidence="2" key="1">
    <citation type="submission" date="2013-05" db="EMBL/GenBank/DDBJ databases">
        <authorList>
            <person name="Yim A.K.Y."/>
            <person name="Chan T.F."/>
            <person name="Ji K.M."/>
            <person name="Liu X.Y."/>
            <person name="Zhou J.W."/>
            <person name="Li R.Q."/>
            <person name="Yang K.Y."/>
            <person name="Li J."/>
            <person name="Li M."/>
            <person name="Law P.T.W."/>
            <person name="Wu Y.L."/>
            <person name="Cai Z.L."/>
            <person name="Qin H."/>
            <person name="Bao Y."/>
            <person name="Leung R.K.K."/>
            <person name="Ng P.K.S."/>
            <person name="Zou J."/>
            <person name="Zhong X.J."/>
            <person name="Ran P.X."/>
            <person name="Zhong N.S."/>
            <person name="Liu Z.G."/>
            <person name="Tsui S.K.W."/>
        </authorList>
    </citation>
    <scope>NUCLEOTIDE SEQUENCE</scope>
    <source>
        <strain evidence="2">Derf</strain>
        <tissue evidence="2">Whole organism</tissue>
    </source>
</reference>
<gene>
    <name evidence="2" type="ORF">DERF_004064</name>
</gene>
<feature type="signal peptide" evidence="1">
    <location>
        <begin position="1"/>
        <end position="20"/>
    </location>
</feature>
<keyword evidence="3" id="KW-1185">Reference proteome</keyword>